<gene>
    <name evidence="1" type="ORF">LAKADJCE_00802</name>
</gene>
<comment type="caution">
    <text evidence="1">The sequence shown here is derived from an EMBL/GenBank/DDBJ whole genome shotgun (WGS) entry which is preliminary data.</text>
</comment>
<organism evidence="1 2">
    <name type="scientific">Candidatus Argoarchaeum ethanivorans</name>
    <dbReference type="NCBI Taxonomy" id="2608793"/>
    <lineage>
        <taxon>Archaea</taxon>
        <taxon>Methanobacteriati</taxon>
        <taxon>Methanobacteriota</taxon>
        <taxon>Stenosarchaea group</taxon>
        <taxon>Methanomicrobia</taxon>
        <taxon>Methanosarcinales</taxon>
        <taxon>Methanosarcinales incertae sedis</taxon>
        <taxon>GOM Arc I cluster</taxon>
        <taxon>Candidatus Argoarchaeum</taxon>
    </lineage>
</organism>
<evidence type="ECO:0000313" key="2">
    <source>
        <dbReference type="Proteomes" id="UP000612009"/>
    </source>
</evidence>
<proteinExistence type="predicted"/>
<dbReference type="AlphaFoldDB" id="A0A811TFM3"/>
<dbReference type="EMBL" id="CAJHIR010000056">
    <property type="protein sequence ID" value="CAD6494513.1"/>
    <property type="molecule type" value="Genomic_DNA"/>
</dbReference>
<dbReference type="Proteomes" id="UP000612009">
    <property type="component" value="Unassembled WGS sequence"/>
</dbReference>
<dbReference type="InterPro" id="IPR032359">
    <property type="entry name" value="KwaB-like"/>
</dbReference>
<protein>
    <recommendedName>
        <fullName evidence="3">DUF4868 domain-containing protein</fullName>
    </recommendedName>
</protein>
<name>A0A811TFM3_9EURY</name>
<evidence type="ECO:0000313" key="1">
    <source>
        <dbReference type="EMBL" id="CAD6494513.1"/>
    </source>
</evidence>
<reference evidence="1" key="1">
    <citation type="submission" date="2020-10" db="EMBL/GenBank/DDBJ databases">
        <authorList>
            <person name="Hahn C.J."/>
            <person name="Laso-Perez R."/>
            <person name="Vulcano F."/>
            <person name="Vaziourakis K.-M."/>
            <person name="Stokke R."/>
            <person name="Steen I.H."/>
            <person name="Teske A."/>
            <person name="Boetius A."/>
            <person name="Liebeke M."/>
            <person name="Amann R."/>
            <person name="Knittel K."/>
        </authorList>
    </citation>
    <scope>NUCLEOTIDE SEQUENCE</scope>
    <source>
        <strain evidence="1">Gfbio:e3339647-f889-4370-9287-4fb5cb688e4c:AG392J18_GoMArc1</strain>
    </source>
</reference>
<accession>A0A811TFM3</accession>
<dbReference type="Pfam" id="PF16162">
    <property type="entry name" value="KwaB"/>
    <property type="match status" value="1"/>
</dbReference>
<evidence type="ECO:0008006" key="3">
    <source>
        <dbReference type="Google" id="ProtNLM"/>
    </source>
</evidence>
<sequence>MIEIKTYLEGVEPKNAKLYFIERDKNQRTKEVNYNTLKTTITIEIGKELVDVGLQQIISILNDDPEYIDYGIVPYSDKRHVEKINKNDVPYLSKLLIEVSTSVEVFEDTKTNKIFGYIVKIEDSRNNALFLFRKYTPKKLLEKGKLSMILNDEGSFQRLNYKIMAIDEIYDAALLLKEGDDQSQVQVFIFNRSKFESMFSFVDFYEKEVDGRKKEIDDKDLLNDIDVFIDFCKNDSRMIKKFARFLKNGEFSKMSKNNIKDVVGKYKLDLEFDDNGKVVVNKDNIWTILRILDDDYVRSEITNTKYEARSKVKK</sequence>